<evidence type="ECO:0000256" key="5">
    <source>
        <dbReference type="SAM" id="SignalP"/>
    </source>
</evidence>
<dbReference type="PANTHER" id="PTHR11475">
    <property type="entry name" value="OXIDASE/PEROXIDASE"/>
    <property type="match status" value="1"/>
</dbReference>
<sequence>MKVVTIIVPLFFFACARAQPPSGEGIDKSELSPIQPFSSSFNLRAARKCSTDFREIDGTCTNNRTRATKLWGSTNRPQFSYFAARSTKVASGSDLPSPRVLSNLLSAQMTETFDERGLNEMTTFVGQFLDHTLVSTPTNSDETMPIAVPPGEAAGGFGDKLPFKRSMRVRDDSLLSIERPQNSLTSVVDLTNVYGPNEERSNFLRSGRNGMMKTSGGNLLPHNTDFVNSPPSSGNRYFLAGDHRANEHPTLTSLHTLFVREHNAIAAELQEQFPQMGDELLFQNAKKINEAQWQKIVFEEWYPAITGRSLPAYEGFNTNVNPTVSLTFSTAAFRVGHTLVGNRVNRRGPNNSFLHPFTLMSMFFRETDAITRMGIEQFLRGAYSSRAQKVDLLVVDALRNFLFRGVEGESDNFDLVALNLQRGRDHALPPYNTIRQAFGQAKAASFENITTDRSVQSKLRQAYVTPDRVEAWPGLMAEDHVTGSSFGRTLLAIWEREFLRLRDGDRFFFRNNGVFSSELMELGRVKSILRGDNFFRAILVRNSAITDKELPERMFFVN</sequence>
<evidence type="ECO:0000256" key="4">
    <source>
        <dbReference type="PIRSR" id="PIRSR619791-2"/>
    </source>
</evidence>
<dbReference type="PANTHER" id="PTHR11475:SF4">
    <property type="entry name" value="CHORION PEROXIDASE"/>
    <property type="match status" value="1"/>
</dbReference>
<reference evidence="6 7" key="1">
    <citation type="journal article" date="2018" name="Mol. Biol. Evol.">
        <title>Analysis of the draft genome of the red seaweed Gracilariopsis chorda provides insights into genome size evolution in Rhodophyta.</title>
        <authorList>
            <person name="Lee J."/>
            <person name="Yang E.C."/>
            <person name="Graf L."/>
            <person name="Yang J.H."/>
            <person name="Qiu H."/>
            <person name="Zel Zion U."/>
            <person name="Chan C.X."/>
            <person name="Stephens T.G."/>
            <person name="Weber A.P.M."/>
            <person name="Boo G.H."/>
            <person name="Boo S.M."/>
            <person name="Kim K.M."/>
            <person name="Shin Y."/>
            <person name="Jung M."/>
            <person name="Lee S.J."/>
            <person name="Yim H.S."/>
            <person name="Lee J.H."/>
            <person name="Bhattacharya D."/>
            <person name="Yoon H.S."/>
        </authorList>
    </citation>
    <scope>NUCLEOTIDE SEQUENCE [LARGE SCALE GENOMIC DNA]</scope>
    <source>
        <strain evidence="6 7">SKKU-2015</strain>
        <tissue evidence="6">Whole body</tissue>
    </source>
</reference>
<protein>
    <submittedName>
        <fullName evidence="6">Peroxinectin A</fullName>
    </submittedName>
</protein>
<dbReference type="Pfam" id="PF03098">
    <property type="entry name" value="An_peroxidase"/>
    <property type="match status" value="1"/>
</dbReference>
<organism evidence="6 7">
    <name type="scientific">Gracilariopsis chorda</name>
    <dbReference type="NCBI Taxonomy" id="448386"/>
    <lineage>
        <taxon>Eukaryota</taxon>
        <taxon>Rhodophyta</taxon>
        <taxon>Florideophyceae</taxon>
        <taxon>Rhodymeniophycidae</taxon>
        <taxon>Gracilariales</taxon>
        <taxon>Gracilariaceae</taxon>
        <taxon>Gracilariopsis</taxon>
    </lineage>
</organism>
<dbReference type="PROSITE" id="PS51257">
    <property type="entry name" value="PROKAR_LIPOPROTEIN"/>
    <property type="match status" value="1"/>
</dbReference>
<keyword evidence="4" id="KW-0408">Iron</keyword>
<dbReference type="GO" id="GO:0005576">
    <property type="term" value="C:extracellular region"/>
    <property type="evidence" value="ECO:0007669"/>
    <property type="project" value="UniProtKB-SubCell"/>
</dbReference>
<feature type="chain" id="PRO_5016054445" evidence="5">
    <location>
        <begin position="19"/>
        <end position="558"/>
    </location>
</feature>
<dbReference type="Proteomes" id="UP000247409">
    <property type="component" value="Unassembled WGS sequence"/>
</dbReference>
<comment type="caution">
    <text evidence="6">The sequence shown here is derived from an EMBL/GenBank/DDBJ whole genome shotgun (WGS) entry which is preliminary data.</text>
</comment>
<accession>A0A2V3J3D7</accession>
<dbReference type="InterPro" id="IPR019791">
    <property type="entry name" value="Haem_peroxidase_animal"/>
</dbReference>
<evidence type="ECO:0000313" key="7">
    <source>
        <dbReference type="Proteomes" id="UP000247409"/>
    </source>
</evidence>
<feature type="signal peptide" evidence="5">
    <location>
        <begin position="1"/>
        <end position="18"/>
    </location>
</feature>
<dbReference type="GO" id="GO:0006979">
    <property type="term" value="P:response to oxidative stress"/>
    <property type="evidence" value="ECO:0007669"/>
    <property type="project" value="InterPro"/>
</dbReference>
<keyword evidence="4" id="KW-0349">Heme</keyword>
<proteinExistence type="predicted"/>
<keyword evidence="2" id="KW-0964">Secreted</keyword>
<keyword evidence="3" id="KW-0325">Glycoprotein</keyword>
<keyword evidence="4" id="KW-0479">Metal-binding</keyword>
<dbReference type="SUPFAM" id="SSF48113">
    <property type="entry name" value="Heme-dependent peroxidases"/>
    <property type="match status" value="1"/>
</dbReference>
<evidence type="ECO:0000256" key="3">
    <source>
        <dbReference type="ARBA" id="ARBA00023180"/>
    </source>
</evidence>
<dbReference type="OrthoDB" id="823504at2759"/>
<feature type="binding site" description="axial binding residue" evidence="4">
    <location>
        <position position="337"/>
    </location>
    <ligand>
        <name>heme b</name>
        <dbReference type="ChEBI" id="CHEBI:60344"/>
    </ligand>
    <ligandPart>
        <name>Fe</name>
        <dbReference type="ChEBI" id="CHEBI:18248"/>
    </ligandPart>
</feature>
<keyword evidence="7" id="KW-1185">Reference proteome</keyword>
<dbReference type="PROSITE" id="PS50292">
    <property type="entry name" value="PEROXIDASE_3"/>
    <property type="match status" value="1"/>
</dbReference>
<dbReference type="GO" id="GO:0020037">
    <property type="term" value="F:heme binding"/>
    <property type="evidence" value="ECO:0007669"/>
    <property type="project" value="InterPro"/>
</dbReference>
<dbReference type="GO" id="GO:0046872">
    <property type="term" value="F:metal ion binding"/>
    <property type="evidence" value="ECO:0007669"/>
    <property type="project" value="UniProtKB-KW"/>
</dbReference>
<keyword evidence="5" id="KW-0732">Signal</keyword>
<comment type="subcellular location">
    <subcellularLocation>
        <location evidence="1">Secreted</location>
    </subcellularLocation>
</comment>
<dbReference type="Gene3D" id="1.10.640.10">
    <property type="entry name" value="Haem peroxidase domain superfamily, animal type"/>
    <property type="match status" value="1"/>
</dbReference>
<evidence type="ECO:0000256" key="1">
    <source>
        <dbReference type="ARBA" id="ARBA00004613"/>
    </source>
</evidence>
<dbReference type="AlphaFoldDB" id="A0A2V3J3D7"/>
<dbReference type="EMBL" id="NBIV01000010">
    <property type="protein sequence ID" value="PXF48966.1"/>
    <property type="molecule type" value="Genomic_DNA"/>
</dbReference>
<name>A0A2V3J3D7_9FLOR</name>
<evidence type="ECO:0000256" key="2">
    <source>
        <dbReference type="ARBA" id="ARBA00022525"/>
    </source>
</evidence>
<evidence type="ECO:0000313" key="6">
    <source>
        <dbReference type="EMBL" id="PXF48966.1"/>
    </source>
</evidence>
<dbReference type="InterPro" id="IPR010255">
    <property type="entry name" value="Haem_peroxidase_sf"/>
</dbReference>
<dbReference type="GO" id="GO:0004601">
    <property type="term" value="F:peroxidase activity"/>
    <property type="evidence" value="ECO:0007669"/>
    <property type="project" value="InterPro"/>
</dbReference>
<dbReference type="PRINTS" id="PR00457">
    <property type="entry name" value="ANPEROXIDASE"/>
</dbReference>
<gene>
    <name evidence="6" type="ORF">BWQ96_01308</name>
</gene>
<dbReference type="InterPro" id="IPR037120">
    <property type="entry name" value="Haem_peroxidase_sf_animal"/>
</dbReference>